<dbReference type="Gene3D" id="2.160.10.10">
    <property type="entry name" value="Hexapeptide repeat proteins"/>
    <property type="match status" value="1"/>
</dbReference>
<keyword evidence="1 4" id="KW-0808">Transferase</keyword>
<protein>
    <submittedName>
        <fullName evidence="4">Glucose-1-phosphate thymidylyltransferase</fullName>
    </submittedName>
</protein>
<evidence type="ECO:0000256" key="2">
    <source>
        <dbReference type="ARBA" id="ARBA00023315"/>
    </source>
</evidence>
<dbReference type="Pfam" id="PF25087">
    <property type="entry name" value="GMPPB_C"/>
    <property type="match status" value="1"/>
</dbReference>
<organism evidence="4 5">
    <name type="scientific">Candidatus Desantisbacteria bacterium CG2_30_40_21</name>
    <dbReference type="NCBI Taxonomy" id="1817895"/>
    <lineage>
        <taxon>Bacteria</taxon>
        <taxon>Candidatus Desantisiibacteriota</taxon>
    </lineage>
</organism>
<dbReference type="PANTHER" id="PTHR43584">
    <property type="entry name" value="NUCLEOTIDYL TRANSFERASE"/>
    <property type="match status" value="1"/>
</dbReference>
<accession>A0A1J5DQS6</accession>
<dbReference type="GO" id="GO:0016779">
    <property type="term" value="F:nucleotidyltransferase activity"/>
    <property type="evidence" value="ECO:0007669"/>
    <property type="project" value="UniProtKB-ARBA"/>
</dbReference>
<dbReference type="STRING" id="1817895.AUJ95_06685"/>
<comment type="caution">
    <text evidence="4">The sequence shown here is derived from an EMBL/GenBank/DDBJ whole genome shotgun (WGS) entry which is preliminary data.</text>
</comment>
<reference evidence="4 5" key="1">
    <citation type="journal article" date="2016" name="Environ. Microbiol.">
        <title>Genomic resolution of a cold subsurface aquifer community provides metabolic insights for novel microbes adapted to high CO concentrations.</title>
        <authorList>
            <person name="Probst A.J."/>
            <person name="Castelle C.J."/>
            <person name="Singh A."/>
            <person name="Brown C.T."/>
            <person name="Anantharaman K."/>
            <person name="Sharon I."/>
            <person name="Hug L.A."/>
            <person name="Burstein D."/>
            <person name="Emerson J.B."/>
            <person name="Thomas B.C."/>
            <person name="Banfield J.F."/>
        </authorList>
    </citation>
    <scope>NUCLEOTIDE SEQUENCE [LARGE SCALE GENOMIC DNA]</scope>
    <source>
        <strain evidence="4">CG2_30_40_21</strain>
    </source>
</reference>
<dbReference type="GO" id="GO:0016746">
    <property type="term" value="F:acyltransferase activity"/>
    <property type="evidence" value="ECO:0007669"/>
    <property type="project" value="UniProtKB-KW"/>
</dbReference>
<keyword evidence="2" id="KW-0012">Acyltransferase</keyword>
<sequence>MLTPDDLFDLTTVQHQGLFDGCEFVWDALNKMSGYIQAMLVPNITKLRIVGDVLNKTYVLYNNEVLDNGFKLFPGDATKGKFKVFKDGQELIGATVLYAGACLFDEKISIGQGTVVEPGALIKGPTIIGKNTEVRQGAYIRGTCIIGDRCVVGHTTEMKSSVMLNDAKAGHFAYIGDSILGNNVNLGAGTKLANLKLVDSNVTIRINDITHNTGIRKFGAIMGDGVETGCNSVTNPGTILGKASMVYPCVSVKGGYYLAGSRIQQRN</sequence>
<evidence type="ECO:0000256" key="1">
    <source>
        <dbReference type="ARBA" id="ARBA00022679"/>
    </source>
</evidence>
<dbReference type="PANTHER" id="PTHR43584:SF8">
    <property type="entry name" value="N-ACETYLMURAMATE ALPHA-1-PHOSPHATE URIDYLYLTRANSFERASE"/>
    <property type="match status" value="1"/>
</dbReference>
<dbReference type="InterPro" id="IPR011004">
    <property type="entry name" value="Trimer_LpxA-like_sf"/>
</dbReference>
<feature type="domain" description="Mannose-1-phosphate guanyltransferase C-terminal" evidence="3">
    <location>
        <begin position="122"/>
        <end position="205"/>
    </location>
</feature>
<name>A0A1J5DQS6_9BACT</name>
<evidence type="ECO:0000313" key="5">
    <source>
        <dbReference type="Proteomes" id="UP000183085"/>
    </source>
</evidence>
<dbReference type="SUPFAM" id="SSF51161">
    <property type="entry name" value="Trimeric LpxA-like enzymes"/>
    <property type="match status" value="1"/>
</dbReference>
<dbReference type="AlphaFoldDB" id="A0A1J5DQS6"/>
<evidence type="ECO:0000259" key="3">
    <source>
        <dbReference type="Pfam" id="PF25087"/>
    </source>
</evidence>
<gene>
    <name evidence="4" type="ORF">AUJ95_06685</name>
</gene>
<dbReference type="EMBL" id="MNYI01000176">
    <property type="protein sequence ID" value="OIP38481.1"/>
    <property type="molecule type" value="Genomic_DNA"/>
</dbReference>
<dbReference type="InterPro" id="IPR050065">
    <property type="entry name" value="GlmU-like"/>
</dbReference>
<evidence type="ECO:0000313" key="4">
    <source>
        <dbReference type="EMBL" id="OIP38481.1"/>
    </source>
</evidence>
<dbReference type="InterPro" id="IPR056729">
    <property type="entry name" value="GMPPB_C"/>
</dbReference>
<proteinExistence type="predicted"/>
<dbReference type="Proteomes" id="UP000183085">
    <property type="component" value="Unassembled WGS sequence"/>
</dbReference>